<comment type="caution">
    <text evidence="2">The sequence shown here is derived from an EMBL/GenBank/DDBJ whole genome shotgun (WGS) entry which is preliminary data.</text>
</comment>
<proteinExistence type="predicted"/>
<dbReference type="OrthoDB" id="5850502at2759"/>
<name>A0A016U4K4_9BILA</name>
<protein>
    <submittedName>
        <fullName evidence="2">Uncharacterized protein</fullName>
    </submittedName>
</protein>
<evidence type="ECO:0000313" key="2">
    <source>
        <dbReference type="EMBL" id="EYC10239.1"/>
    </source>
</evidence>
<accession>A0A016U4K4</accession>
<dbReference type="Proteomes" id="UP000024635">
    <property type="component" value="Unassembled WGS sequence"/>
</dbReference>
<dbReference type="AlphaFoldDB" id="A0A016U4K4"/>
<evidence type="ECO:0000256" key="1">
    <source>
        <dbReference type="SAM" id="MobiDB-lite"/>
    </source>
</evidence>
<keyword evidence="3" id="KW-1185">Reference proteome</keyword>
<dbReference type="EMBL" id="JARK01001392">
    <property type="protein sequence ID" value="EYC10239.1"/>
    <property type="molecule type" value="Genomic_DNA"/>
</dbReference>
<feature type="compositionally biased region" description="Pro residues" evidence="1">
    <location>
        <begin position="77"/>
        <end position="99"/>
    </location>
</feature>
<reference evidence="3" key="1">
    <citation type="journal article" date="2015" name="Nat. Genet.">
        <title>The genome and transcriptome of the zoonotic hookworm Ancylostoma ceylanicum identify infection-specific gene families.</title>
        <authorList>
            <person name="Schwarz E.M."/>
            <person name="Hu Y."/>
            <person name="Antoshechkin I."/>
            <person name="Miller M.M."/>
            <person name="Sternberg P.W."/>
            <person name="Aroian R.V."/>
        </authorList>
    </citation>
    <scope>NUCLEOTIDE SEQUENCE</scope>
    <source>
        <strain evidence="3">HY135</strain>
    </source>
</reference>
<sequence>MTDLNGFYLGEQRLHIVVVSPSSIMFRKKSSVQSNDSQSSRRKIGACESRALEEMRAQKSTGAKMGESEVEMKETPPAAPPPTAPPPTPPAPTAPPPTAQHPSVPTIAEEGGDVDVTPGPTPRVASAENLPHTGGRRISSVEAVKGAPPPKRTSVVVFETPDVRKPSRKTSSWWRNLVMDDDKVSGVPTPEIVVTNENQGANGALDEHHRNISTISMGDSKCSSPAGYPQELLCSSGQFVHSCIAKH</sequence>
<feature type="region of interest" description="Disordered" evidence="1">
    <location>
        <begin position="27"/>
        <end position="152"/>
    </location>
</feature>
<dbReference type="STRING" id="53326.A0A016U4K4"/>
<evidence type="ECO:0000313" key="3">
    <source>
        <dbReference type="Proteomes" id="UP000024635"/>
    </source>
</evidence>
<gene>
    <name evidence="2" type="primary">Acey_s0056.g2632</name>
    <name evidence="2" type="ORF">Y032_0056g2632</name>
</gene>
<organism evidence="2 3">
    <name type="scientific">Ancylostoma ceylanicum</name>
    <dbReference type="NCBI Taxonomy" id="53326"/>
    <lineage>
        <taxon>Eukaryota</taxon>
        <taxon>Metazoa</taxon>
        <taxon>Ecdysozoa</taxon>
        <taxon>Nematoda</taxon>
        <taxon>Chromadorea</taxon>
        <taxon>Rhabditida</taxon>
        <taxon>Rhabditina</taxon>
        <taxon>Rhabditomorpha</taxon>
        <taxon>Strongyloidea</taxon>
        <taxon>Ancylostomatidae</taxon>
        <taxon>Ancylostomatinae</taxon>
        <taxon>Ancylostoma</taxon>
    </lineage>
</organism>